<feature type="compositionally biased region" description="Basic and acidic residues" evidence="1">
    <location>
        <begin position="531"/>
        <end position="557"/>
    </location>
</feature>
<dbReference type="AlphaFoldDB" id="A0A6A5TZJ2"/>
<proteinExistence type="predicted"/>
<evidence type="ECO:0000256" key="1">
    <source>
        <dbReference type="SAM" id="MobiDB-lite"/>
    </source>
</evidence>
<dbReference type="OrthoDB" id="5407458at2759"/>
<keyword evidence="3" id="KW-1185">Reference proteome</keyword>
<feature type="compositionally biased region" description="Low complexity" evidence="1">
    <location>
        <begin position="114"/>
        <end position="129"/>
    </location>
</feature>
<dbReference type="EMBL" id="ML976988">
    <property type="protein sequence ID" value="KAF1958051.1"/>
    <property type="molecule type" value="Genomic_DNA"/>
</dbReference>
<feature type="compositionally biased region" description="Basic and acidic residues" evidence="1">
    <location>
        <begin position="427"/>
        <end position="439"/>
    </location>
</feature>
<feature type="region of interest" description="Disordered" evidence="1">
    <location>
        <begin position="696"/>
        <end position="757"/>
    </location>
</feature>
<accession>A0A6A5TZJ2</accession>
<dbReference type="Proteomes" id="UP000800035">
    <property type="component" value="Unassembled WGS sequence"/>
</dbReference>
<feature type="region of interest" description="Disordered" evidence="1">
    <location>
        <begin position="281"/>
        <end position="649"/>
    </location>
</feature>
<evidence type="ECO:0000313" key="2">
    <source>
        <dbReference type="EMBL" id="KAF1958051.1"/>
    </source>
</evidence>
<feature type="compositionally biased region" description="Basic and acidic residues" evidence="1">
    <location>
        <begin position="377"/>
        <end position="402"/>
    </location>
</feature>
<reference evidence="2" key="1">
    <citation type="journal article" date="2020" name="Stud. Mycol.">
        <title>101 Dothideomycetes genomes: a test case for predicting lifestyles and emergence of pathogens.</title>
        <authorList>
            <person name="Haridas S."/>
            <person name="Albert R."/>
            <person name="Binder M."/>
            <person name="Bloem J."/>
            <person name="Labutti K."/>
            <person name="Salamov A."/>
            <person name="Andreopoulos B."/>
            <person name="Baker S."/>
            <person name="Barry K."/>
            <person name="Bills G."/>
            <person name="Bluhm B."/>
            <person name="Cannon C."/>
            <person name="Castanera R."/>
            <person name="Culley D."/>
            <person name="Daum C."/>
            <person name="Ezra D."/>
            <person name="Gonzalez J."/>
            <person name="Henrissat B."/>
            <person name="Kuo A."/>
            <person name="Liang C."/>
            <person name="Lipzen A."/>
            <person name="Lutzoni F."/>
            <person name="Magnuson J."/>
            <person name="Mondo S."/>
            <person name="Nolan M."/>
            <person name="Ohm R."/>
            <person name="Pangilinan J."/>
            <person name="Park H.-J."/>
            <person name="Ramirez L."/>
            <person name="Alfaro M."/>
            <person name="Sun H."/>
            <person name="Tritt A."/>
            <person name="Yoshinaga Y."/>
            <person name="Zwiers L.-H."/>
            <person name="Turgeon B."/>
            <person name="Goodwin S."/>
            <person name="Spatafora J."/>
            <person name="Crous P."/>
            <person name="Grigoriev I."/>
        </authorList>
    </citation>
    <scope>NUCLEOTIDE SEQUENCE</scope>
    <source>
        <strain evidence="2">CBS 675.92</strain>
    </source>
</reference>
<protein>
    <submittedName>
        <fullName evidence="2">Uncharacterized protein</fullName>
    </submittedName>
</protein>
<feature type="compositionally biased region" description="Low complexity" evidence="1">
    <location>
        <begin position="56"/>
        <end position="77"/>
    </location>
</feature>
<feature type="compositionally biased region" description="Polar residues" evidence="1">
    <location>
        <begin position="23"/>
        <end position="35"/>
    </location>
</feature>
<evidence type="ECO:0000313" key="3">
    <source>
        <dbReference type="Proteomes" id="UP000800035"/>
    </source>
</evidence>
<feature type="compositionally biased region" description="Polar residues" evidence="1">
    <location>
        <begin position="440"/>
        <end position="470"/>
    </location>
</feature>
<sequence length="757" mass="84709">MNATVESCSEESDNENGICLDPSSRNVSANVSAKRSSNEMDTPVIFKTEPDDSGYSTAATSMSMSSADMASQTKSAAPIPPPSPAASRRRPSIVTEDRKHSSQSSPRASKPLQRAGSAASRRPANNRRSTVTEEVVDCTDPNCTECGPHALTNRSRRGQPSHGSSLSVSYPYDVRSQRSDPAPSTYTSPPSPTYSRQPGPYVQGPAIVQPAQTRRRSSSTTGARRPMSYSGEPGHSYWVPGMSTGYPNQSQEHGPPPSMARYSMQHQQMQHPQMAPYMMQQNGLYYPPGQPAQTSPSYEYQRPPLSARTSSTATYQARGPMVGNAPVITQPDRSEPMPSARYANSQARQEQYPPQQDESESSEFDSSSEEEEEQEEEPRPTRRRELMPPPELKAKSSRDRRPSLRHAKTTQVVNEHRRMSKSQVLPERPRVRDPRDPRTSRLSNSTGHSRSASTSRPTLIQNSSKAQSYEAQRPARVMVENSKTRRRQSYQPYGTEYDFEPPTRPRNRDSKIYYDDEPEYDQKSRKRSSRIIRDEQLEAEQKRRNRDSKIYYDDSHDAIAVQERPRRKTDASATKRSEYVERRSAMDAAEAYQQRARGNEVPLNDEVHRAALKKQTRTPSDGGSTRSDDKKSRVSRAPTTVTNGGGGEIRLRVDASAPLSVSFNGDMEGRTLQVQPVEGGMADIVIGSARDNESVYRSERGSVHGGRKFITATPRRDAEESSVRSGRSSNSRRELDRRATTTSERPANILRRRTEYY</sequence>
<organism evidence="2 3">
    <name type="scientific">Byssothecium circinans</name>
    <dbReference type="NCBI Taxonomy" id="147558"/>
    <lineage>
        <taxon>Eukaryota</taxon>
        <taxon>Fungi</taxon>
        <taxon>Dikarya</taxon>
        <taxon>Ascomycota</taxon>
        <taxon>Pezizomycotina</taxon>
        <taxon>Dothideomycetes</taxon>
        <taxon>Pleosporomycetidae</taxon>
        <taxon>Pleosporales</taxon>
        <taxon>Massarineae</taxon>
        <taxon>Massarinaceae</taxon>
        <taxon>Byssothecium</taxon>
    </lineage>
</organism>
<gene>
    <name evidence="2" type="ORF">CC80DRAFT_547102</name>
</gene>
<feature type="compositionally biased region" description="Acidic residues" evidence="1">
    <location>
        <begin position="357"/>
        <end position="376"/>
    </location>
</feature>
<name>A0A6A5TZJ2_9PLEO</name>
<feature type="region of interest" description="Disordered" evidence="1">
    <location>
        <begin position="1"/>
        <end position="235"/>
    </location>
</feature>
<feature type="compositionally biased region" description="Basic and acidic residues" evidence="1">
    <location>
        <begin position="568"/>
        <end position="585"/>
    </location>
</feature>
<feature type="compositionally biased region" description="Basic and acidic residues" evidence="1">
    <location>
        <begin position="501"/>
        <end position="514"/>
    </location>
</feature>